<accession>A0A0A9BST0</accession>
<sequence>MASLHLNNFFRVVCFVRCSLSQFKDNKAASKRQALALALKWHSFIHMKQHAIRSLLKLRKGSKTTYYSANLFPKDHHKILGAHPSGQSKYSN</sequence>
<name>A0A0A9BST0_ARUDO</name>
<organism evidence="1">
    <name type="scientific">Arundo donax</name>
    <name type="common">Giant reed</name>
    <name type="synonym">Donax arundinaceus</name>
    <dbReference type="NCBI Taxonomy" id="35708"/>
    <lineage>
        <taxon>Eukaryota</taxon>
        <taxon>Viridiplantae</taxon>
        <taxon>Streptophyta</taxon>
        <taxon>Embryophyta</taxon>
        <taxon>Tracheophyta</taxon>
        <taxon>Spermatophyta</taxon>
        <taxon>Magnoliopsida</taxon>
        <taxon>Liliopsida</taxon>
        <taxon>Poales</taxon>
        <taxon>Poaceae</taxon>
        <taxon>PACMAD clade</taxon>
        <taxon>Arundinoideae</taxon>
        <taxon>Arundineae</taxon>
        <taxon>Arundo</taxon>
    </lineage>
</organism>
<reference evidence="1" key="1">
    <citation type="submission" date="2014-09" db="EMBL/GenBank/DDBJ databases">
        <authorList>
            <person name="Magalhaes I.L.F."/>
            <person name="Oliveira U."/>
            <person name="Santos F.R."/>
            <person name="Vidigal T.H.D.A."/>
            <person name="Brescovit A.D."/>
            <person name="Santos A.J."/>
        </authorList>
    </citation>
    <scope>NUCLEOTIDE SEQUENCE</scope>
    <source>
        <tissue evidence="1">Shoot tissue taken approximately 20 cm above the soil surface</tissue>
    </source>
</reference>
<reference evidence="1" key="2">
    <citation type="journal article" date="2015" name="Data Brief">
        <title>Shoot transcriptome of the giant reed, Arundo donax.</title>
        <authorList>
            <person name="Barrero R.A."/>
            <person name="Guerrero F.D."/>
            <person name="Moolhuijzen P."/>
            <person name="Goolsby J.A."/>
            <person name="Tidwell J."/>
            <person name="Bellgard S.E."/>
            <person name="Bellgard M.I."/>
        </authorList>
    </citation>
    <scope>NUCLEOTIDE SEQUENCE</scope>
    <source>
        <tissue evidence="1">Shoot tissue taken approximately 20 cm above the soil surface</tissue>
    </source>
</reference>
<dbReference type="AlphaFoldDB" id="A0A0A9BST0"/>
<evidence type="ECO:0000313" key="1">
    <source>
        <dbReference type="EMBL" id="JAD66371.1"/>
    </source>
</evidence>
<protein>
    <submittedName>
        <fullName evidence="1">Uncharacterized protein</fullName>
    </submittedName>
</protein>
<proteinExistence type="predicted"/>
<dbReference type="EMBL" id="GBRH01231524">
    <property type="protein sequence ID" value="JAD66371.1"/>
    <property type="molecule type" value="Transcribed_RNA"/>
</dbReference>